<sequence length="206" mass="23556">MHITSQNFIVNLTPLIGRYRQRVDGFSTPSLPFRNLCLFNHPRHDAREFSRRKHARYHPSFAVLSEDAQVSSVHFEEFFVSTTSINDRELKVSVEVSGPETQMIFDDVFKKMVAAAQPIPGLRRVKGGKTPTENIPKEILLELLGPSKVYKEVIKKIINSTVAKFVEKENLKAGKDLRVEQSFEDLESTFEEGQKFCFDAVIQLLE</sequence>
<comment type="caution">
    <text evidence="1">The sequence shown here is derived from an EMBL/GenBank/DDBJ whole genome shotgun (WGS) entry which is preliminary data.</text>
</comment>
<reference evidence="1 2" key="1">
    <citation type="journal article" date="2022" name="DNA Res.">
        <title>Chromosomal-level genome assembly of the orchid tree Bauhinia variegata (Leguminosae; Cercidoideae) supports the allotetraploid origin hypothesis of Bauhinia.</title>
        <authorList>
            <person name="Zhong Y."/>
            <person name="Chen Y."/>
            <person name="Zheng D."/>
            <person name="Pang J."/>
            <person name="Liu Y."/>
            <person name="Luo S."/>
            <person name="Meng S."/>
            <person name="Qian L."/>
            <person name="Wei D."/>
            <person name="Dai S."/>
            <person name="Zhou R."/>
        </authorList>
    </citation>
    <scope>NUCLEOTIDE SEQUENCE [LARGE SCALE GENOMIC DNA]</scope>
    <source>
        <strain evidence="1">BV-YZ2020</strain>
    </source>
</reference>
<organism evidence="1 2">
    <name type="scientific">Bauhinia variegata</name>
    <name type="common">Purple orchid tree</name>
    <name type="synonym">Phanera variegata</name>
    <dbReference type="NCBI Taxonomy" id="167791"/>
    <lineage>
        <taxon>Eukaryota</taxon>
        <taxon>Viridiplantae</taxon>
        <taxon>Streptophyta</taxon>
        <taxon>Embryophyta</taxon>
        <taxon>Tracheophyta</taxon>
        <taxon>Spermatophyta</taxon>
        <taxon>Magnoliopsida</taxon>
        <taxon>eudicotyledons</taxon>
        <taxon>Gunneridae</taxon>
        <taxon>Pentapetalae</taxon>
        <taxon>rosids</taxon>
        <taxon>fabids</taxon>
        <taxon>Fabales</taxon>
        <taxon>Fabaceae</taxon>
        <taxon>Cercidoideae</taxon>
        <taxon>Cercideae</taxon>
        <taxon>Bauhiniinae</taxon>
        <taxon>Bauhinia</taxon>
    </lineage>
</organism>
<dbReference type="Proteomes" id="UP000828941">
    <property type="component" value="Chromosome 7"/>
</dbReference>
<evidence type="ECO:0000313" key="1">
    <source>
        <dbReference type="EMBL" id="KAI4332025.1"/>
    </source>
</evidence>
<keyword evidence="2" id="KW-1185">Reference proteome</keyword>
<proteinExistence type="predicted"/>
<dbReference type="EMBL" id="CM039432">
    <property type="protein sequence ID" value="KAI4332025.1"/>
    <property type="molecule type" value="Genomic_DNA"/>
</dbReference>
<gene>
    <name evidence="1" type="ORF">L6164_016967</name>
</gene>
<evidence type="ECO:0000313" key="2">
    <source>
        <dbReference type="Proteomes" id="UP000828941"/>
    </source>
</evidence>
<accession>A0ACB9N768</accession>
<name>A0ACB9N768_BAUVA</name>
<protein>
    <submittedName>
        <fullName evidence="1">Uncharacterized protein</fullName>
    </submittedName>
</protein>